<proteinExistence type="predicted"/>
<dbReference type="FunFam" id="1.20.5.190:FF:000055">
    <property type="entry name" value="Putative microtubule-associated protein futsch"/>
    <property type="match status" value="1"/>
</dbReference>
<dbReference type="Pfam" id="PF00612">
    <property type="entry name" value="IQ"/>
    <property type="match status" value="3"/>
</dbReference>
<gene>
    <name evidence="2" type="ORF">CCAP1982_LOCUS3509</name>
</gene>
<sequence>MHIHPSSPNYDFNQAVQAEENAAIKIQAGFRGYRVRKQMQQNSKTITPNGYQQSQQPISQSSNVASSSSNSMQDINNSTVEDRCATRIQAGVRGFLVRKKQKIASEAATKIQASFRGFKVRKETQNLKQK</sequence>
<accession>A0A811U8W7</accession>
<dbReference type="PROSITE" id="PS50096">
    <property type="entry name" value="IQ"/>
    <property type="match status" value="3"/>
</dbReference>
<feature type="region of interest" description="Disordered" evidence="1">
    <location>
        <begin position="40"/>
        <end position="78"/>
    </location>
</feature>
<dbReference type="InterPro" id="IPR027417">
    <property type="entry name" value="P-loop_NTPase"/>
</dbReference>
<dbReference type="PANTHER" id="PTHR10699:SF11">
    <property type="entry name" value="IGLOO, ISOFORM A"/>
    <property type="match status" value="1"/>
</dbReference>
<name>A0A811U8W7_CERCA</name>
<dbReference type="SUPFAM" id="SSF52540">
    <property type="entry name" value="P-loop containing nucleoside triphosphate hydrolases"/>
    <property type="match status" value="1"/>
</dbReference>
<evidence type="ECO:0000313" key="2">
    <source>
        <dbReference type="EMBL" id="CAD6994778.1"/>
    </source>
</evidence>
<evidence type="ECO:0000256" key="1">
    <source>
        <dbReference type="SAM" id="MobiDB-lite"/>
    </source>
</evidence>
<dbReference type="OrthoDB" id="252964at2759"/>
<feature type="compositionally biased region" description="Low complexity" evidence="1">
    <location>
        <begin position="52"/>
        <end position="71"/>
    </location>
</feature>
<dbReference type="EMBL" id="CAJHJT010000001">
    <property type="protein sequence ID" value="CAD6994778.1"/>
    <property type="molecule type" value="Genomic_DNA"/>
</dbReference>
<dbReference type="Gene3D" id="1.20.5.190">
    <property type="match status" value="2"/>
</dbReference>
<organism evidence="2 3">
    <name type="scientific">Ceratitis capitata</name>
    <name type="common">Mediterranean fruit fly</name>
    <name type="synonym">Tephritis capitata</name>
    <dbReference type="NCBI Taxonomy" id="7213"/>
    <lineage>
        <taxon>Eukaryota</taxon>
        <taxon>Metazoa</taxon>
        <taxon>Ecdysozoa</taxon>
        <taxon>Arthropoda</taxon>
        <taxon>Hexapoda</taxon>
        <taxon>Insecta</taxon>
        <taxon>Pterygota</taxon>
        <taxon>Neoptera</taxon>
        <taxon>Endopterygota</taxon>
        <taxon>Diptera</taxon>
        <taxon>Brachycera</taxon>
        <taxon>Muscomorpha</taxon>
        <taxon>Tephritoidea</taxon>
        <taxon>Tephritidae</taxon>
        <taxon>Ceratitis</taxon>
        <taxon>Ceratitis</taxon>
    </lineage>
</organism>
<dbReference type="SMART" id="SM00015">
    <property type="entry name" value="IQ"/>
    <property type="match status" value="3"/>
</dbReference>
<comment type="caution">
    <text evidence="2">The sequence shown here is derived from an EMBL/GenBank/DDBJ whole genome shotgun (WGS) entry which is preliminary data.</text>
</comment>
<protein>
    <submittedName>
        <fullName evidence="2">(Mediterranean fruit fly) hypothetical protein</fullName>
    </submittedName>
</protein>
<feature type="compositionally biased region" description="Polar residues" evidence="1">
    <location>
        <begin position="40"/>
        <end position="51"/>
    </location>
</feature>
<dbReference type="PANTHER" id="PTHR10699">
    <property type="entry name" value="NEUROMODULIN"/>
    <property type="match status" value="1"/>
</dbReference>
<keyword evidence="3" id="KW-1185">Reference proteome</keyword>
<dbReference type="InterPro" id="IPR000048">
    <property type="entry name" value="IQ_motif_EF-hand-BS"/>
</dbReference>
<dbReference type="AlphaFoldDB" id="A0A811U8W7"/>
<dbReference type="CDD" id="cd23767">
    <property type="entry name" value="IQCD"/>
    <property type="match status" value="1"/>
</dbReference>
<dbReference type="KEGG" id="ccat:101458449"/>
<reference evidence="2" key="1">
    <citation type="submission" date="2020-11" db="EMBL/GenBank/DDBJ databases">
        <authorList>
            <person name="Whitehead M."/>
        </authorList>
    </citation>
    <scope>NUCLEOTIDE SEQUENCE</scope>
    <source>
        <strain evidence="2">EGII</strain>
    </source>
</reference>
<dbReference type="Proteomes" id="UP000606786">
    <property type="component" value="Unassembled WGS sequence"/>
</dbReference>
<evidence type="ECO:0000313" key="3">
    <source>
        <dbReference type="Proteomes" id="UP000606786"/>
    </source>
</evidence>
<dbReference type="GO" id="GO:0005516">
    <property type="term" value="F:calmodulin binding"/>
    <property type="evidence" value="ECO:0007669"/>
    <property type="project" value="TreeGrafter"/>
</dbReference>